<dbReference type="RefSeq" id="WP_237340257.1">
    <property type="nucleotide sequence ID" value="NZ_BAABCM010000031.1"/>
</dbReference>
<evidence type="ECO:0000256" key="2">
    <source>
        <dbReference type="ARBA" id="ARBA00023163"/>
    </source>
</evidence>
<dbReference type="Gene3D" id="1.10.10.1320">
    <property type="entry name" value="Anti-sigma factor, zinc-finger domain"/>
    <property type="match status" value="1"/>
</dbReference>
<keyword evidence="4" id="KW-1185">Reference proteome</keyword>
<name>A0ABP7JX93_9PSEU</name>
<gene>
    <name evidence="3" type="ORF">GCM10022380_89110</name>
</gene>
<accession>A0ABP7JX93</accession>
<sequence length="66" mass="7328">MARRCPFTTTAASYLLGILDPHEHAEFGRHARMCTPCRREIDELAPVVRLLKAIKSDHAAANGQRG</sequence>
<evidence type="ECO:0000313" key="4">
    <source>
        <dbReference type="Proteomes" id="UP001501624"/>
    </source>
</evidence>
<keyword evidence="1" id="KW-0805">Transcription regulation</keyword>
<dbReference type="EMBL" id="BAABCM010000031">
    <property type="protein sequence ID" value="GAA3858214.1"/>
    <property type="molecule type" value="Genomic_DNA"/>
</dbReference>
<evidence type="ECO:0000256" key="1">
    <source>
        <dbReference type="ARBA" id="ARBA00023015"/>
    </source>
</evidence>
<evidence type="ECO:0000313" key="3">
    <source>
        <dbReference type="EMBL" id="GAA3858214.1"/>
    </source>
</evidence>
<keyword evidence="2" id="KW-0804">Transcription</keyword>
<evidence type="ECO:0008006" key="5">
    <source>
        <dbReference type="Google" id="ProtNLM"/>
    </source>
</evidence>
<proteinExistence type="predicted"/>
<dbReference type="Proteomes" id="UP001501624">
    <property type="component" value="Unassembled WGS sequence"/>
</dbReference>
<organism evidence="3 4">
    <name type="scientific">Amycolatopsis tucumanensis</name>
    <dbReference type="NCBI Taxonomy" id="401106"/>
    <lineage>
        <taxon>Bacteria</taxon>
        <taxon>Bacillati</taxon>
        <taxon>Actinomycetota</taxon>
        <taxon>Actinomycetes</taxon>
        <taxon>Pseudonocardiales</taxon>
        <taxon>Pseudonocardiaceae</taxon>
        <taxon>Amycolatopsis</taxon>
    </lineage>
</organism>
<reference evidence="4" key="1">
    <citation type="journal article" date="2019" name="Int. J. Syst. Evol. Microbiol.">
        <title>The Global Catalogue of Microorganisms (GCM) 10K type strain sequencing project: providing services to taxonomists for standard genome sequencing and annotation.</title>
        <authorList>
            <consortium name="The Broad Institute Genomics Platform"/>
            <consortium name="The Broad Institute Genome Sequencing Center for Infectious Disease"/>
            <person name="Wu L."/>
            <person name="Ma J."/>
        </authorList>
    </citation>
    <scope>NUCLEOTIDE SEQUENCE [LARGE SCALE GENOMIC DNA]</scope>
    <source>
        <strain evidence="4">JCM 17017</strain>
    </source>
</reference>
<protein>
    <recommendedName>
        <fullName evidence="5">Zinc-finger domain-containing protein</fullName>
    </recommendedName>
</protein>
<dbReference type="InterPro" id="IPR041916">
    <property type="entry name" value="Anti_sigma_zinc_sf"/>
</dbReference>
<comment type="caution">
    <text evidence="3">The sequence shown here is derived from an EMBL/GenBank/DDBJ whole genome shotgun (WGS) entry which is preliminary data.</text>
</comment>